<comment type="similarity">
    <text evidence="1">Belongs to the GSP E family.</text>
</comment>
<proteinExistence type="inferred from homology"/>
<dbReference type="InterPro" id="IPR001482">
    <property type="entry name" value="T2SS/T4SS_dom"/>
</dbReference>
<evidence type="ECO:0000313" key="4">
    <source>
        <dbReference type="Proteomes" id="UP000018211"/>
    </source>
</evidence>
<organism evidence="3 4">
    <name type="scientific">Vibrio nigripulchritudo SOn1</name>
    <dbReference type="NCBI Taxonomy" id="1238450"/>
    <lineage>
        <taxon>Bacteria</taxon>
        <taxon>Pseudomonadati</taxon>
        <taxon>Pseudomonadota</taxon>
        <taxon>Gammaproteobacteria</taxon>
        <taxon>Vibrionales</taxon>
        <taxon>Vibrionaceae</taxon>
        <taxon>Vibrio</taxon>
    </lineage>
</organism>
<dbReference type="GO" id="GO:0016887">
    <property type="term" value="F:ATP hydrolysis activity"/>
    <property type="evidence" value="ECO:0007669"/>
    <property type="project" value="InterPro"/>
</dbReference>
<dbReference type="CDD" id="cd01130">
    <property type="entry name" value="VirB11-like_ATPase"/>
    <property type="match status" value="1"/>
</dbReference>
<dbReference type="Gene3D" id="3.30.450.380">
    <property type="match status" value="1"/>
</dbReference>
<dbReference type="AlphaFoldDB" id="A0AAV2VTT0"/>
<evidence type="ECO:0000259" key="2">
    <source>
        <dbReference type="Pfam" id="PF00437"/>
    </source>
</evidence>
<name>A0AAV2VTT0_9VIBR</name>
<dbReference type="RefSeq" id="WP_022612635.1">
    <property type="nucleotide sequence ID" value="NZ_LK391965.1"/>
</dbReference>
<dbReference type="PANTHER" id="PTHR30486">
    <property type="entry name" value="TWITCHING MOTILITY PROTEIN PILT"/>
    <property type="match status" value="1"/>
</dbReference>
<feature type="domain" description="Bacterial type II secretion system protein E" evidence="2">
    <location>
        <begin position="67"/>
        <end position="345"/>
    </location>
</feature>
<dbReference type="PANTHER" id="PTHR30486:SF15">
    <property type="entry name" value="TYPE II_IV SECRETION SYSTEM ATPASE"/>
    <property type="match status" value="1"/>
</dbReference>
<dbReference type="Gene3D" id="3.40.50.300">
    <property type="entry name" value="P-loop containing nucleotide triphosphate hydrolases"/>
    <property type="match status" value="1"/>
</dbReference>
<evidence type="ECO:0000313" key="3">
    <source>
        <dbReference type="EMBL" id="CCO48027.1"/>
    </source>
</evidence>
<sequence length="421" mass="46452">MSQFKEIYIKLRDEIFDALDASTLVEISNEELEAQLKETVNLLIDRGGLQVSNSQRTELVKALLAELKGLGPLQTLLDNDDISDIMINGPHDIFIEIGGKVQKSPIEFVNEKQLNTIAKRIASNVGRRIDESKPLCDARLEDGSRVNIVIPPLAIDGTSISIRKFKQHKIKLENLVEFGALSIEMAKLLSIASHCKCNILISGGTGSGKTTLLNALSGYIGESERIVTIEDAAELQLQQPHIVRLETRQASVEGTGEITARDLVINSLRMRPDRIIVGECRGGEAFEMLQAMNTGHDGSMSTLHANTPRDAIARTESMVMMATASLPIQAIRRTIVSAVDLIVQVKRLHDGSRKVLYISEVVGLEGDSVVMEDIFRFENKGTLEDGKIDGEFRTPGLSKRSIVYERAQFFGLENVLEELFS</sequence>
<evidence type="ECO:0000256" key="1">
    <source>
        <dbReference type="ARBA" id="ARBA00006611"/>
    </source>
</evidence>
<dbReference type="InterPro" id="IPR027417">
    <property type="entry name" value="P-loop_NTPase"/>
</dbReference>
<dbReference type="Pfam" id="PF00437">
    <property type="entry name" value="T2SSE"/>
    <property type="match status" value="1"/>
</dbReference>
<dbReference type="InterPro" id="IPR050921">
    <property type="entry name" value="T4SS_GSP_E_ATPase"/>
</dbReference>
<protein>
    <submittedName>
        <fullName evidence="3">Flp pilus assembly protein, ATPase CpaF</fullName>
    </submittedName>
</protein>
<accession>A0AAV2VTT0</accession>
<dbReference type="EMBL" id="CAOF01000135">
    <property type="protein sequence ID" value="CCO48027.1"/>
    <property type="molecule type" value="Genomic_DNA"/>
</dbReference>
<gene>
    <name evidence="3" type="ORF">VIBNISOn1_430010</name>
</gene>
<reference evidence="3 4" key="1">
    <citation type="journal article" date="2013" name="ISME J.">
        <title>Comparative genomics of pathogenic lineages of Vibrio nigripulchritudo identifies virulence-associated traits.</title>
        <authorList>
            <person name="Goudenege D."/>
            <person name="Labreuche Y."/>
            <person name="Krin E."/>
            <person name="Ansquer D."/>
            <person name="Mangenot S."/>
            <person name="Calteau A."/>
            <person name="Medigue C."/>
            <person name="Mazel D."/>
            <person name="Polz M.F."/>
            <person name="Le Roux F."/>
        </authorList>
    </citation>
    <scope>NUCLEOTIDE SEQUENCE [LARGE SCALE GENOMIC DNA]</scope>
    <source>
        <strain evidence="3 4">SOn1</strain>
    </source>
</reference>
<comment type="caution">
    <text evidence="3">The sequence shown here is derived from an EMBL/GenBank/DDBJ whole genome shotgun (WGS) entry which is preliminary data.</text>
</comment>
<dbReference type="SUPFAM" id="SSF52540">
    <property type="entry name" value="P-loop containing nucleoside triphosphate hydrolases"/>
    <property type="match status" value="1"/>
</dbReference>
<dbReference type="Proteomes" id="UP000018211">
    <property type="component" value="Unassembled WGS sequence"/>
</dbReference>